<reference evidence="5 6" key="1">
    <citation type="journal article" date="2014" name="Genome Announc.">
        <title>Complete Genome Sequence of Hyphomicrobium nitrativorans Strain NL23, a Denitrifying Bacterium Isolated from Biofilm of a Methanol-Fed Denitrification System Treating Seawater at the Montreal Biodome.</title>
        <authorList>
            <person name="Martineau C."/>
            <person name="Villeneuve C."/>
            <person name="Mauffrey F."/>
            <person name="Villemur R."/>
        </authorList>
    </citation>
    <scope>NUCLEOTIDE SEQUENCE [LARGE SCALE GENOMIC DNA]</scope>
    <source>
        <strain evidence="5">NL23</strain>
    </source>
</reference>
<dbReference type="Gene3D" id="3.30.450.20">
    <property type="entry name" value="PAS domain"/>
    <property type="match status" value="2"/>
</dbReference>
<keyword evidence="1" id="KW-0472">Membrane</keyword>
<dbReference type="HOGENOM" id="CLU_000445_70_20_5"/>
<evidence type="ECO:0000259" key="2">
    <source>
        <dbReference type="PROSITE" id="PS50113"/>
    </source>
</evidence>
<feature type="domain" description="PAC" evidence="2">
    <location>
        <begin position="264"/>
        <end position="316"/>
    </location>
</feature>
<sequence>MRGWIVPGLIVVLAALAVFNFAVLIAADFHPSVFAISLVCMLTVFVAAVSVAFARDETSRADDFEREVSSYRHMLDEHFLVSKIDASGRFCEANQNLLNRTGYSSDEFARRVVDGAGSGLCNLEQLSDMWATVRLGKTWSGEYCDQGKDGQPLWVKAIFVPWRNARGELECLSTIGVDVTEQRSAEQELKRAHARLEAFIKHVPAAVAMFDTEMRYVAHTDHWLHDYGLKEKSLVGRSHYDVFPEIPQCWKDKHSRILAGATESCEEERFQRADGSENILRWEVRPWYLPDQTVGGLIMLTEEITERKKMQDDLWKLVKLDSLTGLPNRLLFGETLRDAIGTADANGDLLAVTLIDIDNFKEINDTLGHEAGDELLKIVARRLEDMLGSTANIARLGGDEFAVLIGGHREVDEIEVTLARVKRFLSEPVKIAGAMRFCSTSFGVTVYPRDAVEPGDLLKNADLALYRAKSVGRGHIGQFTPDLRAAINRRVEMQEDALEALQRGEFVLFFQPIIPADPSDPPSFEALLRWQHPVHGLLTPGFFEEVLEEPRVAAAIGVRVIDLALEQVAAWQAEGVAFGRVAVNVTSADFAFRCFASHLKSRLDHYNVAPERICIEVTEHVFLGSGTQHVSDALQRLAELGVEIALDDFGTGYASLSHIKAYPIGRLKIDRSFVTDMEENKDSLSIVQAIVQLARSLGLSTTAEGVEKDEQAILLRSMGCASLQGFHFSRPKPAAELGPFLKKITEHGAATAA</sequence>
<feature type="transmembrane region" description="Helical" evidence="1">
    <location>
        <begin position="33"/>
        <end position="54"/>
    </location>
</feature>
<feature type="domain" description="EAL" evidence="3">
    <location>
        <begin position="490"/>
        <end position="745"/>
    </location>
</feature>
<dbReference type="InterPro" id="IPR035965">
    <property type="entry name" value="PAS-like_dom_sf"/>
</dbReference>
<dbReference type="PROSITE" id="PS50883">
    <property type="entry name" value="EAL"/>
    <property type="match status" value="1"/>
</dbReference>
<name>V5SDC5_9HYPH</name>
<dbReference type="STRING" id="1029756.W911_08945"/>
<organism evidence="5 6">
    <name type="scientific">Hyphomicrobium nitrativorans NL23</name>
    <dbReference type="NCBI Taxonomy" id="1029756"/>
    <lineage>
        <taxon>Bacteria</taxon>
        <taxon>Pseudomonadati</taxon>
        <taxon>Pseudomonadota</taxon>
        <taxon>Alphaproteobacteria</taxon>
        <taxon>Hyphomicrobiales</taxon>
        <taxon>Hyphomicrobiaceae</taxon>
        <taxon>Hyphomicrobium</taxon>
    </lineage>
</organism>
<dbReference type="SMART" id="SM00086">
    <property type="entry name" value="PAC"/>
    <property type="match status" value="2"/>
</dbReference>
<dbReference type="SUPFAM" id="SSF141868">
    <property type="entry name" value="EAL domain-like"/>
    <property type="match status" value="1"/>
</dbReference>
<proteinExistence type="predicted"/>
<dbReference type="InterPro" id="IPR000700">
    <property type="entry name" value="PAS-assoc_C"/>
</dbReference>
<dbReference type="RefSeq" id="WP_023787162.1">
    <property type="nucleotide sequence ID" value="NC_022997.1"/>
</dbReference>
<dbReference type="Pfam" id="PF13426">
    <property type="entry name" value="PAS_9"/>
    <property type="match status" value="1"/>
</dbReference>
<dbReference type="SUPFAM" id="SSF55785">
    <property type="entry name" value="PYP-like sensor domain (PAS domain)"/>
    <property type="match status" value="2"/>
</dbReference>
<dbReference type="PATRIC" id="fig|1029756.8.peg.1863"/>
<accession>V5SDC5</accession>
<dbReference type="InterPro" id="IPR000160">
    <property type="entry name" value="GGDEF_dom"/>
</dbReference>
<evidence type="ECO:0000313" key="5">
    <source>
        <dbReference type="EMBL" id="AHB48492.1"/>
    </source>
</evidence>
<dbReference type="Proteomes" id="UP000018542">
    <property type="component" value="Chromosome"/>
</dbReference>
<dbReference type="SUPFAM" id="SSF55073">
    <property type="entry name" value="Nucleotide cyclase"/>
    <property type="match status" value="1"/>
</dbReference>
<evidence type="ECO:0000259" key="3">
    <source>
        <dbReference type="PROSITE" id="PS50883"/>
    </source>
</evidence>
<dbReference type="InterPro" id="IPR001610">
    <property type="entry name" value="PAC"/>
</dbReference>
<dbReference type="PROSITE" id="PS50887">
    <property type="entry name" value="GGDEF"/>
    <property type="match status" value="1"/>
</dbReference>
<dbReference type="NCBIfam" id="TIGR00229">
    <property type="entry name" value="sensory_box"/>
    <property type="match status" value="2"/>
</dbReference>
<evidence type="ECO:0000256" key="1">
    <source>
        <dbReference type="SAM" id="Phobius"/>
    </source>
</evidence>
<dbReference type="CDD" id="cd01948">
    <property type="entry name" value="EAL"/>
    <property type="match status" value="1"/>
</dbReference>
<protein>
    <submittedName>
        <fullName evidence="5">Diguanylate cyclase</fullName>
    </submittedName>
</protein>
<dbReference type="AlphaFoldDB" id="V5SDC5"/>
<dbReference type="Pfam" id="PF00563">
    <property type="entry name" value="EAL"/>
    <property type="match status" value="1"/>
</dbReference>
<dbReference type="SMART" id="SM00052">
    <property type="entry name" value="EAL"/>
    <property type="match status" value="1"/>
</dbReference>
<feature type="transmembrane region" description="Helical" evidence="1">
    <location>
        <begin position="6"/>
        <end position="26"/>
    </location>
</feature>
<evidence type="ECO:0000259" key="4">
    <source>
        <dbReference type="PROSITE" id="PS50887"/>
    </source>
</evidence>
<dbReference type="InterPro" id="IPR035919">
    <property type="entry name" value="EAL_sf"/>
</dbReference>
<dbReference type="Gene3D" id="3.20.20.450">
    <property type="entry name" value="EAL domain"/>
    <property type="match status" value="1"/>
</dbReference>
<dbReference type="InterPro" id="IPR029787">
    <property type="entry name" value="Nucleotide_cyclase"/>
</dbReference>
<dbReference type="Pfam" id="PF00990">
    <property type="entry name" value="GGDEF"/>
    <property type="match status" value="1"/>
</dbReference>
<dbReference type="KEGG" id="hni:W911_08945"/>
<dbReference type="InterPro" id="IPR001633">
    <property type="entry name" value="EAL_dom"/>
</dbReference>
<feature type="domain" description="GGDEF" evidence="4">
    <location>
        <begin position="348"/>
        <end position="481"/>
    </location>
</feature>
<dbReference type="PANTHER" id="PTHR44757:SF2">
    <property type="entry name" value="BIOFILM ARCHITECTURE MAINTENANCE PROTEIN MBAA"/>
    <property type="match status" value="1"/>
</dbReference>
<dbReference type="NCBIfam" id="TIGR00254">
    <property type="entry name" value="GGDEF"/>
    <property type="match status" value="1"/>
</dbReference>
<evidence type="ECO:0000313" key="6">
    <source>
        <dbReference type="Proteomes" id="UP000018542"/>
    </source>
</evidence>
<dbReference type="PROSITE" id="PS50113">
    <property type="entry name" value="PAC"/>
    <property type="match status" value="2"/>
</dbReference>
<dbReference type="InterPro" id="IPR000014">
    <property type="entry name" value="PAS"/>
</dbReference>
<dbReference type="PANTHER" id="PTHR44757">
    <property type="entry name" value="DIGUANYLATE CYCLASE DGCP"/>
    <property type="match status" value="1"/>
</dbReference>
<dbReference type="CDD" id="cd00130">
    <property type="entry name" value="PAS"/>
    <property type="match status" value="2"/>
</dbReference>
<dbReference type="InterPro" id="IPR043128">
    <property type="entry name" value="Rev_trsase/Diguanyl_cyclase"/>
</dbReference>
<keyword evidence="6" id="KW-1185">Reference proteome</keyword>
<dbReference type="Pfam" id="PF08448">
    <property type="entry name" value="PAS_4"/>
    <property type="match status" value="1"/>
</dbReference>
<dbReference type="SMART" id="SM00267">
    <property type="entry name" value="GGDEF"/>
    <property type="match status" value="1"/>
</dbReference>
<feature type="domain" description="PAC" evidence="2">
    <location>
        <begin position="137"/>
        <end position="191"/>
    </location>
</feature>
<dbReference type="Gene3D" id="3.30.70.270">
    <property type="match status" value="1"/>
</dbReference>
<keyword evidence="1" id="KW-1133">Transmembrane helix</keyword>
<dbReference type="EMBL" id="CP006912">
    <property type="protein sequence ID" value="AHB48492.1"/>
    <property type="molecule type" value="Genomic_DNA"/>
</dbReference>
<dbReference type="InterPro" id="IPR013656">
    <property type="entry name" value="PAS_4"/>
</dbReference>
<keyword evidence="1" id="KW-0812">Transmembrane</keyword>
<dbReference type="InterPro" id="IPR052155">
    <property type="entry name" value="Biofilm_reg_signaling"/>
</dbReference>
<dbReference type="CDD" id="cd01949">
    <property type="entry name" value="GGDEF"/>
    <property type="match status" value="1"/>
</dbReference>
<gene>
    <name evidence="5" type="ORF">W911_08945</name>
</gene>